<dbReference type="PANTHER" id="PTHR48078:SF6">
    <property type="entry name" value="L-THREONINE DEHYDRATASE CATABOLIC TDCB"/>
    <property type="match status" value="1"/>
</dbReference>
<evidence type="ECO:0000256" key="3">
    <source>
        <dbReference type="ARBA" id="ARBA00023239"/>
    </source>
</evidence>
<evidence type="ECO:0000256" key="2">
    <source>
        <dbReference type="ARBA" id="ARBA00022898"/>
    </source>
</evidence>
<gene>
    <name evidence="5" type="ORF">IM787_15415</name>
</gene>
<proteinExistence type="predicted"/>
<evidence type="ECO:0000259" key="4">
    <source>
        <dbReference type="Pfam" id="PF00291"/>
    </source>
</evidence>
<dbReference type="InterPro" id="IPR036052">
    <property type="entry name" value="TrpB-like_PALP_sf"/>
</dbReference>
<protein>
    <submittedName>
        <fullName evidence="5">Threonine/serine dehydratase</fullName>
    </submittedName>
</protein>
<comment type="cofactor">
    <cofactor evidence="1">
        <name>pyridoxal 5'-phosphate</name>
        <dbReference type="ChEBI" id="CHEBI:597326"/>
    </cofactor>
</comment>
<keyword evidence="6" id="KW-1185">Reference proteome</keyword>
<organism evidence="5 6">
    <name type="scientific">Ramlibacter pallidus</name>
    <dbReference type="NCBI Taxonomy" id="2780087"/>
    <lineage>
        <taxon>Bacteria</taxon>
        <taxon>Pseudomonadati</taxon>
        <taxon>Pseudomonadota</taxon>
        <taxon>Betaproteobacteria</taxon>
        <taxon>Burkholderiales</taxon>
        <taxon>Comamonadaceae</taxon>
        <taxon>Ramlibacter</taxon>
    </lineage>
</organism>
<evidence type="ECO:0000256" key="1">
    <source>
        <dbReference type="ARBA" id="ARBA00001933"/>
    </source>
</evidence>
<dbReference type="CDD" id="cd01562">
    <property type="entry name" value="Thr-dehyd"/>
    <property type="match status" value="1"/>
</dbReference>
<evidence type="ECO:0000313" key="6">
    <source>
        <dbReference type="Proteomes" id="UP000806285"/>
    </source>
</evidence>
<dbReference type="InterPro" id="IPR050147">
    <property type="entry name" value="Ser/Thr_Dehydratase"/>
</dbReference>
<dbReference type="Pfam" id="PF00291">
    <property type="entry name" value="PALP"/>
    <property type="match status" value="1"/>
</dbReference>
<keyword evidence="2" id="KW-0663">Pyridoxal phosphate</keyword>
<dbReference type="EMBL" id="JADDIV010000004">
    <property type="protein sequence ID" value="MBE7368951.1"/>
    <property type="molecule type" value="Genomic_DNA"/>
</dbReference>
<dbReference type="NCBIfam" id="NF006094">
    <property type="entry name" value="PRK08246.1"/>
    <property type="match status" value="1"/>
</dbReference>
<dbReference type="RefSeq" id="WP_193677565.1">
    <property type="nucleotide sequence ID" value="NZ_JADDIV010000004.1"/>
</dbReference>
<dbReference type="PANTHER" id="PTHR48078">
    <property type="entry name" value="THREONINE DEHYDRATASE, MITOCHONDRIAL-RELATED"/>
    <property type="match status" value="1"/>
</dbReference>
<dbReference type="SUPFAM" id="SSF53686">
    <property type="entry name" value="Tryptophan synthase beta subunit-like PLP-dependent enzymes"/>
    <property type="match status" value="1"/>
</dbReference>
<dbReference type="Gene3D" id="3.40.50.1100">
    <property type="match status" value="2"/>
</dbReference>
<dbReference type="Proteomes" id="UP000806285">
    <property type="component" value="Unassembled WGS sequence"/>
</dbReference>
<comment type="caution">
    <text evidence="5">The sequence shown here is derived from an EMBL/GenBank/DDBJ whole genome shotgun (WGS) entry which is preliminary data.</text>
</comment>
<evidence type="ECO:0000313" key="5">
    <source>
        <dbReference type="EMBL" id="MBE7368951.1"/>
    </source>
</evidence>
<accession>A0ABR9S607</accession>
<feature type="domain" description="Tryptophan synthase beta chain-like PALP" evidence="4">
    <location>
        <begin position="20"/>
        <end position="304"/>
    </location>
</feature>
<name>A0ABR9S607_9BURK</name>
<keyword evidence="3" id="KW-0456">Lyase</keyword>
<dbReference type="InterPro" id="IPR001926">
    <property type="entry name" value="TrpB-like_PALP"/>
</dbReference>
<sequence length="321" mass="33365">MHTSSIDPGQIRAAAALIRSRVRRTPVLEVAGEDFGLPGIVIVFKQEYLQHAGSFKTRGAFTQMLRRSIPPAGVVAASGGNHGAATAFAAMKQGVPATIFVPSVASPAKLRQIRSYGAALRIEGDRYADALAASLAWAQRTGAAQVHAFDQVETLLGQGTVALEFEEQAPGLDAVLVAVGGGGLIGGMAAWYAGRTQLVGVEPEAAPTLTRALAAGQPVDAPTGGVAADSLAPRRVGDLMFPIAQRHVARTVLVSDEAIGHAQRELWRTLRVVAEPGGATALAALLEGRFRPPEGSRIGVLLCGANTDAVRFECQAEEQAA</sequence>
<reference evidence="5 6" key="1">
    <citation type="submission" date="2020-10" db="EMBL/GenBank/DDBJ databases">
        <title>Ramlibacter sp. HM2 16S ribosomal RNA gene Genome sequencing and assembly.</title>
        <authorList>
            <person name="Kang M."/>
        </authorList>
    </citation>
    <scope>NUCLEOTIDE SEQUENCE [LARGE SCALE GENOMIC DNA]</scope>
    <source>
        <strain evidence="5 6">HM2</strain>
    </source>
</reference>